<evidence type="ECO:0000313" key="2">
    <source>
        <dbReference type="Proteomes" id="UP000552644"/>
    </source>
</evidence>
<accession>A0A7W7VMZ9</accession>
<protein>
    <recommendedName>
        <fullName evidence="3">Phosphodiesterase</fullName>
    </recommendedName>
</protein>
<reference evidence="1 2" key="1">
    <citation type="submission" date="2020-08" db="EMBL/GenBank/DDBJ databases">
        <title>Genomic Encyclopedia of Type Strains, Phase III (KMG-III): the genomes of soil and plant-associated and newly described type strains.</title>
        <authorList>
            <person name="Whitman W."/>
        </authorList>
    </citation>
    <scope>NUCLEOTIDE SEQUENCE [LARGE SCALE GENOMIC DNA]</scope>
    <source>
        <strain evidence="1 2">CECT 8840</strain>
    </source>
</reference>
<dbReference type="Proteomes" id="UP000552644">
    <property type="component" value="Unassembled WGS sequence"/>
</dbReference>
<dbReference type="RefSeq" id="WP_184715620.1">
    <property type="nucleotide sequence ID" value="NZ_JACHJP010000003.1"/>
</dbReference>
<gene>
    <name evidence="1" type="ORF">FHS44_003405</name>
</gene>
<comment type="caution">
    <text evidence="1">The sequence shown here is derived from an EMBL/GenBank/DDBJ whole genome shotgun (WGS) entry which is preliminary data.</text>
</comment>
<dbReference type="InterPro" id="IPR046040">
    <property type="entry name" value="DUF5998"/>
</dbReference>
<name>A0A7W7VMZ9_9ACTN</name>
<dbReference type="EMBL" id="JACHJP010000003">
    <property type="protein sequence ID" value="MBB4916317.1"/>
    <property type="molecule type" value="Genomic_DNA"/>
</dbReference>
<sequence length="196" mass="20631">MRETRLSAAGLREAIDRSGYYPDLVADAVDSALGKEQVGAYVVHHEATFDPAMEVRRHVTVLVLTPSRLLVCHTDEHSPVEGVSVSHASTTTEAVRLSRIQSVAVTRVVPDPASYVPGVPPNEVTLTIGWGAISHVDLEPATCGDENCEADHGYTGAITADDLSLRVSEAADGPEAVSHVLAFAKALSEATAHAAS</sequence>
<proteinExistence type="predicted"/>
<evidence type="ECO:0000313" key="1">
    <source>
        <dbReference type="EMBL" id="MBB4916317.1"/>
    </source>
</evidence>
<keyword evidence="2" id="KW-1185">Reference proteome</keyword>
<organism evidence="1 2">
    <name type="scientific">Streptosporangium saharense</name>
    <dbReference type="NCBI Taxonomy" id="1706840"/>
    <lineage>
        <taxon>Bacteria</taxon>
        <taxon>Bacillati</taxon>
        <taxon>Actinomycetota</taxon>
        <taxon>Actinomycetes</taxon>
        <taxon>Streptosporangiales</taxon>
        <taxon>Streptosporangiaceae</taxon>
        <taxon>Streptosporangium</taxon>
    </lineage>
</organism>
<dbReference type="Pfam" id="PF19461">
    <property type="entry name" value="DUF5998"/>
    <property type="match status" value="1"/>
</dbReference>
<dbReference type="AlphaFoldDB" id="A0A7W7VMZ9"/>
<evidence type="ECO:0008006" key="3">
    <source>
        <dbReference type="Google" id="ProtNLM"/>
    </source>
</evidence>